<gene>
    <name evidence="4" type="ORF">HNQ86_000313</name>
</gene>
<evidence type="ECO:0000256" key="2">
    <source>
        <dbReference type="SAM" id="Phobius"/>
    </source>
</evidence>
<evidence type="ECO:0000313" key="5">
    <source>
        <dbReference type="Proteomes" id="UP000560000"/>
    </source>
</evidence>
<dbReference type="SMART" id="SM00240">
    <property type="entry name" value="FHA"/>
    <property type="match status" value="1"/>
</dbReference>
<evidence type="ECO:0000313" key="4">
    <source>
        <dbReference type="EMBL" id="MBB6182968.1"/>
    </source>
</evidence>
<proteinExistence type="predicted"/>
<keyword evidence="2" id="KW-0472">Membrane</keyword>
<dbReference type="InterPro" id="IPR050923">
    <property type="entry name" value="Cell_Proc_Reg/RNA_Proc"/>
</dbReference>
<dbReference type="PANTHER" id="PTHR23308">
    <property type="entry name" value="NUCLEAR INHIBITOR OF PROTEIN PHOSPHATASE-1"/>
    <property type="match status" value="1"/>
</dbReference>
<dbReference type="InterPro" id="IPR000253">
    <property type="entry name" value="FHA_dom"/>
</dbReference>
<dbReference type="Gene3D" id="2.60.200.20">
    <property type="match status" value="1"/>
</dbReference>
<dbReference type="RefSeq" id="WP_081945170.1">
    <property type="nucleotide sequence ID" value="NZ_JACHET010000001.1"/>
</dbReference>
<feature type="transmembrane region" description="Helical" evidence="2">
    <location>
        <begin position="154"/>
        <end position="175"/>
    </location>
</feature>
<dbReference type="SUPFAM" id="SSF49879">
    <property type="entry name" value="SMAD/FHA domain"/>
    <property type="match status" value="1"/>
</dbReference>
<feature type="domain" description="FHA" evidence="3">
    <location>
        <begin position="72"/>
        <end position="121"/>
    </location>
</feature>
<accession>A0A841KLN1</accession>
<reference evidence="4 5" key="1">
    <citation type="submission" date="2020-08" db="EMBL/GenBank/DDBJ databases">
        <title>Genomic Encyclopedia of Type Strains, Phase IV (KMG-IV): sequencing the most valuable type-strain genomes for metagenomic binning, comparative biology and taxonomic classification.</title>
        <authorList>
            <person name="Goeker M."/>
        </authorList>
    </citation>
    <scope>NUCLEOTIDE SEQUENCE [LARGE SCALE GENOMIC DNA]</scope>
    <source>
        <strain evidence="4 5">DSM 107085</strain>
    </source>
</reference>
<dbReference type="OrthoDB" id="9815482at2"/>
<organism evidence="4 5">
    <name type="scientific">Oleiagrimonas soli</name>
    <dbReference type="NCBI Taxonomy" id="1543381"/>
    <lineage>
        <taxon>Bacteria</taxon>
        <taxon>Pseudomonadati</taxon>
        <taxon>Pseudomonadota</taxon>
        <taxon>Gammaproteobacteria</taxon>
        <taxon>Lysobacterales</taxon>
        <taxon>Rhodanobacteraceae</taxon>
        <taxon>Oleiagrimonas</taxon>
    </lineage>
</organism>
<dbReference type="CDD" id="cd00060">
    <property type="entry name" value="FHA"/>
    <property type="match status" value="1"/>
</dbReference>
<protein>
    <recommendedName>
        <fullName evidence="3">FHA domain-containing protein</fullName>
    </recommendedName>
</protein>
<dbReference type="AlphaFoldDB" id="A0A841KLN1"/>
<keyword evidence="2" id="KW-0812">Transmembrane</keyword>
<feature type="region of interest" description="Disordered" evidence="1">
    <location>
        <begin position="1"/>
        <end position="24"/>
    </location>
</feature>
<feature type="region of interest" description="Disordered" evidence="1">
    <location>
        <begin position="30"/>
        <end position="49"/>
    </location>
</feature>
<evidence type="ECO:0000259" key="3">
    <source>
        <dbReference type="PROSITE" id="PS50006"/>
    </source>
</evidence>
<comment type="caution">
    <text evidence="4">The sequence shown here is derived from an EMBL/GenBank/DDBJ whole genome shotgun (WGS) entry which is preliminary data.</text>
</comment>
<sequence>MNQHAEPPRRGAPARTSGPQGTQLFSAEELRRHSASGPHYDALDRASANRPVLQGVGESMEGKRFSLRSGRQTIGRHEDSDIVIDDLSVSSSHAWIMNQNGHYVIMNTLSTNGTFVNDQRVHDAVLKHGDRIRFGQAEFVFRTRESGPLGGMRTLRILLGVAAAGGLAALAWWLYTH</sequence>
<dbReference type="InterPro" id="IPR008984">
    <property type="entry name" value="SMAD_FHA_dom_sf"/>
</dbReference>
<dbReference type="PROSITE" id="PS50006">
    <property type="entry name" value="FHA_DOMAIN"/>
    <property type="match status" value="1"/>
</dbReference>
<keyword evidence="2" id="KW-1133">Transmembrane helix</keyword>
<name>A0A841KLN1_9GAMM</name>
<dbReference type="Pfam" id="PF00498">
    <property type="entry name" value="FHA"/>
    <property type="match status" value="1"/>
</dbReference>
<evidence type="ECO:0000256" key="1">
    <source>
        <dbReference type="SAM" id="MobiDB-lite"/>
    </source>
</evidence>
<dbReference type="Proteomes" id="UP000560000">
    <property type="component" value="Unassembled WGS sequence"/>
</dbReference>
<dbReference type="EMBL" id="JACHET010000001">
    <property type="protein sequence ID" value="MBB6182968.1"/>
    <property type="molecule type" value="Genomic_DNA"/>
</dbReference>